<evidence type="ECO:0000313" key="2">
    <source>
        <dbReference type="EMBL" id="KAK1173286.1"/>
    </source>
</evidence>
<organism evidence="2 3">
    <name type="scientific">Acipenser oxyrinchus oxyrinchus</name>
    <dbReference type="NCBI Taxonomy" id="40147"/>
    <lineage>
        <taxon>Eukaryota</taxon>
        <taxon>Metazoa</taxon>
        <taxon>Chordata</taxon>
        <taxon>Craniata</taxon>
        <taxon>Vertebrata</taxon>
        <taxon>Euteleostomi</taxon>
        <taxon>Actinopterygii</taxon>
        <taxon>Chondrostei</taxon>
        <taxon>Acipenseriformes</taxon>
        <taxon>Acipenseridae</taxon>
        <taxon>Acipenser</taxon>
    </lineage>
</organism>
<dbReference type="EMBL" id="JAGXEW010000003">
    <property type="protein sequence ID" value="KAK1173286.1"/>
    <property type="molecule type" value="Genomic_DNA"/>
</dbReference>
<dbReference type="InterPro" id="IPR009728">
    <property type="entry name" value="BAALC"/>
</dbReference>
<dbReference type="GO" id="GO:0005737">
    <property type="term" value="C:cytoplasm"/>
    <property type="evidence" value="ECO:0007669"/>
    <property type="project" value="InterPro"/>
</dbReference>
<feature type="region of interest" description="Disordered" evidence="1">
    <location>
        <begin position="149"/>
        <end position="176"/>
    </location>
</feature>
<evidence type="ECO:0000256" key="1">
    <source>
        <dbReference type="SAM" id="MobiDB-lite"/>
    </source>
</evidence>
<keyword evidence="3" id="KW-1185">Reference proteome</keyword>
<comment type="caution">
    <text evidence="2">The sequence shown here is derived from an EMBL/GenBank/DDBJ whole genome shotgun (WGS) entry which is preliminary data.</text>
</comment>
<evidence type="ECO:0000313" key="3">
    <source>
        <dbReference type="Proteomes" id="UP001230051"/>
    </source>
</evidence>
<reference evidence="2" key="1">
    <citation type="submission" date="2022-02" db="EMBL/GenBank/DDBJ databases">
        <title>Atlantic sturgeon de novo genome assembly.</title>
        <authorList>
            <person name="Stock M."/>
            <person name="Klopp C."/>
            <person name="Guiguen Y."/>
            <person name="Cabau C."/>
            <person name="Parinello H."/>
            <person name="Santidrian Yebra-Pimentel E."/>
            <person name="Kuhl H."/>
            <person name="Dirks R.P."/>
            <person name="Guessner J."/>
            <person name="Wuertz S."/>
            <person name="Du K."/>
            <person name="Schartl M."/>
        </authorList>
    </citation>
    <scope>NUCLEOTIDE SEQUENCE</scope>
    <source>
        <strain evidence="2">STURGEONOMICS-FGT-2020</strain>
        <tissue evidence="2">Whole blood</tissue>
    </source>
</reference>
<sequence>MGCGGSRADAIEPRYYESWTRDTESTWLTNTDTETLLPGITSNTSGCPENVVFTTKKENGTLYTGKGAEGKAAQTCVTVSSSVTNKEKKTVNAGTQCGKPAITAATTTQKRRTVLQTEELPNGNQDKCPPRKSVLTLRKAGLKQVDMFKRPVSGKQGKRSCTQAEEYPDKDTEGWS</sequence>
<accession>A0AAD8GFN9</accession>
<dbReference type="PANTHER" id="PTHR14731:SF0">
    <property type="entry name" value="BRAIN AND ACUTE LEUKEMIA CYTOPLASMIC PROTEIN"/>
    <property type="match status" value="1"/>
</dbReference>
<gene>
    <name evidence="2" type="primary">Baalc</name>
    <name evidence="2" type="ORF">AOXY_G3372</name>
</gene>
<feature type="compositionally biased region" description="Basic and acidic residues" evidence="1">
    <location>
        <begin position="167"/>
        <end position="176"/>
    </location>
</feature>
<dbReference type="PANTHER" id="PTHR14731">
    <property type="entry name" value="BRAIN AND ACUTE LEUKEMIA CYTOPLASMIC PROTEIN"/>
    <property type="match status" value="1"/>
</dbReference>
<dbReference type="Proteomes" id="UP001230051">
    <property type="component" value="Unassembled WGS sequence"/>
</dbReference>
<dbReference type="Pfam" id="PF06989">
    <property type="entry name" value="BAALC_N"/>
    <property type="match status" value="1"/>
</dbReference>
<protein>
    <submittedName>
        <fullName evidence="2">Brain and acute leukemia cytoplasmic protein-like</fullName>
    </submittedName>
</protein>
<name>A0AAD8GFN9_ACIOX</name>
<proteinExistence type="predicted"/>
<dbReference type="AlphaFoldDB" id="A0AAD8GFN9"/>